<evidence type="ECO:0000313" key="2">
    <source>
        <dbReference type="Proteomes" id="UP000007587"/>
    </source>
</evidence>
<evidence type="ECO:0000313" key="1">
    <source>
        <dbReference type="EMBL" id="AFE07611.1"/>
    </source>
</evidence>
<reference evidence="1 2" key="1">
    <citation type="journal article" date="2012" name="J. Bacteriol.">
        <title>Complete Genome Sequence of the Fruiting Myxobacterium Corallococcus coralloides DSM 2259.</title>
        <authorList>
            <person name="Huntley S."/>
            <person name="Zhang Y."/>
            <person name="Treuner-Lange A."/>
            <person name="Kneip S."/>
            <person name="Sensen C.W."/>
            <person name="Sogaard-Andersen L."/>
        </authorList>
    </citation>
    <scope>NUCLEOTIDE SEQUENCE [LARGE SCALE GENOMIC DNA]</scope>
    <source>
        <strain evidence="2">ATCC 25202 / DSM 2259 / NBRC 100086 / M2</strain>
    </source>
</reference>
<reference evidence="2" key="2">
    <citation type="submission" date="2012-03" db="EMBL/GenBank/DDBJ databases">
        <title>Genome sequence of the fruiting myxobacterium Corallococcus coralloides DSM 2259.</title>
        <authorList>
            <person name="Huntley S."/>
            <person name="Zhang Y."/>
            <person name="Treuner-Lange A."/>
            <person name="Sensen C.W."/>
            <person name="Sogaard-Andersen L."/>
        </authorList>
    </citation>
    <scope>NUCLEOTIDE SEQUENCE [LARGE SCALE GENOMIC DNA]</scope>
    <source>
        <strain evidence="2">ATCC 25202 / DSM 2259 / NBRC 100086 / M2</strain>
    </source>
</reference>
<name>H8MQE2_CORCM</name>
<accession>H8MQE2</accession>
<organism evidence="1 2">
    <name type="scientific">Corallococcus coralloides (strain ATCC 25202 / DSM 2259 / NBRC 100086 / M2)</name>
    <name type="common">Myxococcus coralloides</name>
    <dbReference type="NCBI Taxonomy" id="1144275"/>
    <lineage>
        <taxon>Bacteria</taxon>
        <taxon>Pseudomonadati</taxon>
        <taxon>Myxococcota</taxon>
        <taxon>Myxococcia</taxon>
        <taxon>Myxococcales</taxon>
        <taxon>Cystobacterineae</taxon>
        <taxon>Myxococcaceae</taxon>
        <taxon>Corallococcus</taxon>
    </lineage>
</organism>
<keyword evidence="2" id="KW-1185">Reference proteome</keyword>
<dbReference type="EMBL" id="CP003389">
    <property type="protein sequence ID" value="AFE07611.1"/>
    <property type="molecule type" value="Genomic_DNA"/>
</dbReference>
<dbReference type="KEGG" id="ccx:COCOR_07575"/>
<dbReference type="PROSITE" id="PS51257">
    <property type="entry name" value="PROKAR_LIPOPROTEIN"/>
    <property type="match status" value="1"/>
</dbReference>
<dbReference type="HOGENOM" id="CLU_2116884_0_0_7"/>
<evidence type="ECO:0008006" key="3">
    <source>
        <dbReference type="Google" id="ProtNLM"/>
    </source>
</evidence>
<dbReference type="InParanoid" id="H8MQE2"/>
<proteinExistence type="predicted"/>
<sequence length="114" mass="12213">MGRYNEFLGVVGCSACGCLGEVAFQADIGVLEDRRFSAGEIVWGLAPRMPRSPVGPEPGTVGRDVWAYGLGRCPNCLAELWAVVEVRGGRFTRLALTPEPENPDAWGNLPPDAP</sequence>
<dbReference type="AlphaFoldDB" id="H8MQE2"/>
<dbReference type="Proteomes" id="UP000007587">
    <property type="component" value="Chromosome"/>
</dbReference>
<protein>
    <recommendedName>
        <fullName evidence="3">Lipoprotein</fullName>
    </recommendedName>
</protein>
<gene>
    <name evidence="1" type="ordered locus">COCOR_07575</name>
</gene>
<dbReference type="STRING" id="1144275.COCOR_07575"/>